<keyword evidence="2" id="KW-0808">Transferase</keyword>
<dbReference type="PANTHER" id="PTHR43881:SF5">
    <property type="entry name" value="GAMMA-GLUTAMYLTRANSPEPTIDASE"/>
    <property type="match status" value="1"/>
</dbReference>
<evidence type="ECO:0000313" key="2">
    <source>
        <dbReference type="EMBL" id="APW39421.1"/>
    </source>
</evidence>
<reference evidence="2 3" key="1">
    <citation type="submission" date="2017-01" db="EMBL/GenBank/DDBJ databases">
        <authorList>
            <person name="Mah S.A."/>
            <person name="Swanson W.J."/>
            <person name="Moy G.W."/>
            <person name="Vacquier V.D."/>
        </authorList>
    </citation>
    <scope>NUCLEOTIDE SEQUENCE [LARGE SCALE GENOMIC DNA]</scope>
    <source>
        <strain evidence="2 3">DCY110</strain>
    </source>
</reference>
<dbReference type="InterPro" id="IPR029055">
    <property type="entry name" value="Ntn_hydrolases_N"/>
</dbReference>
<protein>
    <submittedName>
        <fullName evidence="2">Gamma-glutamyltransferase</fullName>
    </submittedName>
</protein>
<dbReference type="KEGG" id="rhy:RD110_21205"/>
<dbReference type="AlphaFoldDB" id="A0A1P8K0F5"/>
<organism evidence="2 3">
    <name type="scientific">Rhodoferax koreensis</name>
    <dbReference type="NCBI Taxonomy" id="1842727"/>
    <lineage>
        <taxon>Bacteria</taxon>
        <taxon>Pseudomonadati</taxon>
        <taxon>Pseudomonadota</taxon>
        <taxon>Betaproteobacteria</taxon>
        <taxon>Burkholderiales</taxon>
        <taxon>Comamonadaceae</taxon>
        <taxon>Rhodoferax</taxon>
    </lineage>
</organism>
<proteinExistence type="predicted"/>
<dbReference type="GO" id="GO:0016740">
    <property type="term" value="F:transferase activity"/>
    <property type="evidence" value="ECO:0007669"/>
    <property type="project" value="UniProtKB-KW"/>
</dbReference>
<name>A0A1P8K0F5_9BURK</name>
<dbReference type="PANTHER" id="PTHR43881">
    <property type="entry name" value="GAMMA-GLUTAMYLTRANSPEPTIDASE (AFU_ORTHOLOGUE AFUA_4G13580)"/>
    <property type="match status" value="1"/>
</dbReference>
<dbReference type="SUPFAM" id="SSF56235">
    <property type="entry name" value="N-terminal nucleophile aminohydrolases (Ntn hydrolases)"/>
    <property type="match status" value="1"/>
</dbReference>
<dbReference type="InterPro" id="IPR043138">
    <property type="entry name" value="GGT_lsub"/>
</dbReference>
<gene>
    <name evidence="2" type="ORF">RD110_21205</name>
</gene>
<dbReference type="PRINTS" id="PR01210">
    <property type="entry name" value="GGTRANSPTASE"/>
</dbReference>
<dbReference type="Gene3D" id="1.10.246.130">
    <property type="match status" value="1"/>
</dbReference>
<dbReference type="Proteomes" id="UP000186609">
    <property type="component" value="Chromosome"/>
</dbReference>
<accession>A0A1P8K0F5</accession>
<keyword evidence="3" id="KW-1185">Reference proteome</keyword>
<feature type="region of interest" description="Disordered" evidence="1">
    <location>
        <begin position="515"/>
        <end position="534"/>
    </location>
</feature>
<evidence type="ECO:0000313" key="3">
    <source>
        <dbReference type="Proteomes" id="UP000186609"/>
    </source>
</evidence>
<dbReference type="Pfam" id="PF01019">
    <property type="entry name" value="G_glu_transpept"/>
    <property type="match status" value="1"/>
</dbReference>
<dbReference type="InterPro" id="IPR052896">
    <property type="entry name" value="GGT-like_enzyme"/>
</dbReference>
<dbReference type="RefSeq" id="WP_076201795.1">
    <property type="nucleotide sequence ID" value="NZ_CP019236.1"/>
</dbReference>
<dbReference type="EMBL" id="CP019236">
    <property type="protein sequence ID" value="APW39421.1"/>
    <property type="molecule type" value="Genomic_DNA"/>
</dbReference>
<sequence>MPHTPNGTGAATSSRGMVTSPHALASQAGLAVLAAGGNAIEAAITIAACLGVTYPHFCGLGGDAFMVIADASGGLQTISGIGQAAQNVHGYSGQIPVRGPRAMLTTAAAVDVYGQAFEISRRDWGGHRSWAGLLAPAIALARDGFEISASERFWLDFRLADASPLTGVFEAFLADGQVPPAGFVRRQPRLAATLASLAEDGPRDFYEGRLAAAIARGLAQAGSPLTAADLAATRARIEAPLRVPYRGGELVAHQPPTQGVTTLEIMGILDRFDLRAVPEGSADHFHLMVEAVKQAFIDRNRFVADPDDGEVPTARLLSAAHLDARAAAIDPRRALPWPHVFQKGDTVYIAAADAFGNAVSMLATVYFDWGSGVVVGDTGLVWHNRGAAFSLDPQHPNCLAPGKRPFHTLNPGMYLEGGKPAILYGTQGADGQPQTLAAILTRLIDYGLDPAAALARPRFLLGKTFSDARDSLKLEADLPEAVFTELAARGHALSRVPAQSPLMGHPGAIRIDPATGVMTGAHDPRSDGRAMGLA</sequence>
<dbReference type="Gene3D" id="3.60.20.40">
    <property type="match status" value="1"/>
</dbReference>
<dbReference type="InterPro" id="IPR043137">
    <property type="entry name" value="GGT_ssub_C"/>
</dbReference>
<evidence type="ECO:0000256" key="1">
    <source>
        <dbReference type="SAM" id="MobiDB-lite"/>
    </source>
</evidence>